<accession>A0AB39VWN8</accession>
<name>A0AB39VWN8_9FLAO</name>
<reference evidence="1" key="1">
    <citation type="submission" date="2024-07" db="EMBL/GenBank/DDBJ databases">
        <authorList>
            <person name="Biller S.J."/>
        </authorList>
    </citation>
    <scope>NUCLEOTIDE SEQUENCE</scope>
    <source>
        <strain evidence="1">WC2409</strain>
    </source>
</reference>
<sequence>MKKWKLLIVLFIFISCSPKDRIMEGDLAFKSVEVFNYYNLDQKNINKWENILDSIRQIKDPSRNDLDLLEYFDNLKKYKVIDSPWVRVMFNDSVKIVYFDEADYKLLKPYVSHDLVNNNRKVTLKMNIEVRDESIYYCKQLLSIKKSKGKTYTSK</sequence>
<dbReference type="EMBL" id="CP165625">
    <property type="protein sequence ID" value="XDU93948.1"/>
    <property type="molecule type" value="Genomic_DNA"/>
</dbReference>
<evidence type="ECO:0000313" key="1">
    <source>
        <dbReference type="EMBL" id="XDU93948.1"/>
    </source>
</evidence>
<proteinExistence type="predicted"/>
<dbReference type="PROSITE" id="PS51257">
    <property type="entry name" value="PROKAR_LIPOPROTEIN"/>
    <property type="match status" value="1"/>
</dbReference>
<organism evidence="1">
    <name type="scientific">Flavobacterium sp. WC2409</name>
    <dbReference type="NCBI Taxonomy" id="3234139"/>
    <lineage>
        <taxon>Bacteria</taxon>
        <taxon>Pseudomonadati</taxon>
        <taxon>Bacteroidota</taxon>
        <taxon>Flavobacteriia</taxon>
        <taxon>Flavobacteriales</taxon>
        <taxon>Flavobacteriaceae</taxon>
        <taxon>Flavobacterium</taxon>
    </lineage>
</organism>
<dbReference type="AlphaFoldDB" id="A0AB39VWN8"/>
<gene>
    <name evidence="1" type="ORF">AB3G34_08580</name>
</gene>
<protein>
    <recommendedName>
        <fullName evidence="2">Lipoprotein</fullName>
    </recommendedName>
</protein>
<dbReference type="RefSeq" id="WP_369752149.1">
    <property type="nucleotide sequence ID" value="NZ_CP165625.1"/>
</dbReference>
<evidence type="ECO:0008006" key="2">
    <source>
        <dbReference type="Google" id="ProtNLM"/>
    </source>
</evidence>